<protein>
    <submittedName>
        <fullName evidence="1">Uncharacterized protein</fullName>
    </submittedName>
</protein>
<comment type="caution">
    <text evidence="1">The sequence shown here is derived from an EMBL/GenBank/DDBJ whole genome shotgun (WGS) entry which is preliminary data.</text>
</comment>
<dbReference type="Proteomes" id="UP000821845">
    <property type="component" value="Chromosome 1"/>
</dbReference>
<organism evidence="1 2">
    <name type="scientific">Hyalomma asiaticum</name>
    <name type="common">Tick</name>
    <dbReference type="NCBI Taxonomy" id="266040"/>
    <lineage>
        <taxon>Eukaryota</taxon>
        <taxon>Metazoa</taxon>
        <taxon>Ecdysozoa</taxon>
        <taxon>Arthropoda</taxon>
        <taxon>Chelicerata</taxon>
        <taxon>Arachnida</taxon>
        <taxon>Acari</taxon>
        <taxon>Parasitiformes</taxon>
        <taxon>Ixodida</taxon>
        <taxon>Ixodoidea</taxon>
        <taxon>Ixodidae</taxon>
        <taxon>Hyalomminae</taxon>
        <taxon>Hyalomma</taxon>
    </lineage>
</organism>
<keyword evidence="2" id="KW-1185">Reference proteome</keyword>
<dbReference type="EMBL" id="CM023481">
    <property type="protein sequence ID" value="KAH6946293.1"/>
    <property type="molecule type" value="Genomic_DNA"/>
</dbReference>
<accession>A0ACB7TJI8</accession>
<reference evidence="1" key="1">
    <citation type="submission" date="2020-05" db="EMBL/GenBank/DDBJ databases">
        <title>Large-scale comparative analyses of tick genomes elucidate their genetic diversity and vector capacities.</title>
        <authorList>
            <person name="Jia N."/>
            <person name="Wang J."/>
            <person name="Shi W."/>
            <person name="Du L."/>
            <person name="Sun Y."/>
            <person name="Zhan W."/>
            <person name="Jiang J."/>
            <person name="Wang Q."/>
            <person name="Zhang B."/>
            <person name="Ji P."/>
            <person name="Sakyi L.B."/>
            <person name="Cui X."/>
            <person name="Yuan T."/>
            <person name="Jiang B."/>
            <person name="Yang W."/>
            <person name="Lam T.T.-Y."/>
            <person name="Chang Q."/>
            <person name="Ding S."/>
            <person name="Wang X."/>
            <person name="Zhu J."/>
            <person name="Ruan X."/>
            <person name="Zhao L."/>
            <person name="Wei J."/>
            <person name="Que T."/>
            <person name="Du C."/>
            <person name="Cheng J."/>
            <person name="Dai P."/>
            <person name="Han X."/>
            <person name="Huang E."/>
            <person name="Gao Y."/>
            <person name="Liu J."/>
            <person name="Shao H."/>
            <person name="Ye R."/>
            <person name="Li L."/>
            <person name="Wei W."/>
            <person name="Wang X."/>
            <person name="Wang C."/>
            <person name="Yang T."/>
            <person name="Huo Q."/>
            <person name="Li W."/>
            <person name="Guo W."/>
            <person name="Chen H."/>
            <person name="Zhou L."/>
            <person name="Ni X."/>
            <person name="Tian J."/>
            <person name="Zhou Y."/>
            <person name="Sheng Y."/>
            <person name="Liu T."/>
            <person name="Pan Y."/>
            <person name="Xia L."/>
            <person name="Li J."/>
            <person name="Zhao F."/>
            <person name="Cao W."/>
        </authorList>
    </citation>
    <scope>NUCLEOTIDE SEQUENCE</scope>
    <source>
        <strain evidence="1">Hyas-2018</strain>
    </source>
</reference>
<name>A0ACB7TJI8_HYAAI</name>
<proteinExistence type="predicted"/>
<sequence>MLAYNRDPLAGPEHNPISTAFSFGADTEALLGSNYTEPIELPPTDSVQSDADLLLPYIADNRLFVWPLRGTQCAGAAPRLQTPPTSEGYSGHDTIGNPVMRMPFLTQRCWLVSCELRLTDPLSGDGAFNLRFSY</sequence>
<gene>
    <name evidence="1" type="ORF">HPB50_012697</name>
</gene>
<evidence type="ECO:0000313" key="1">
    <source>
        <dbReference type="EMBL" id="KAH6946293.1"/>
    </source>
</evidence>
<evidence type="ECO:0000313" key="2">
    <source>
        <dbReference type="Proteomes" id="UP000821845"/>
    </source>
</evidence>